<evidence type="ECO:0000313" key="10">
    <source>
        <dbReference type="Proteomes" id="UP000195897"/>
    </source>
</evidence>
<evidence type="ECO:0000256" key="2">
    <source>
        <dbReference type="ARBA" id="ARBA00022729"/>
    </source>
</evidence>
<evidence type="ECO:0000256" key="8">
    <source>
        <dbReference type="SAM" id="SignalP"/>
    </source>
</evidence>
<evidence type="ECO:0000313" key="9">
    <source>
        <dbReference type="EMBL" id="OUP54062.1"/>
    </source>
</evidence>
<dbReference type="CDD" id="cd13597">
    <property type="entry name" value="PBP2_lipoprotein_Tp32"/>
    <property type="match status" value="1"/>
</dbReference>
<proteinExistence type="inferred from homology"/>
<keyword evidence="3" id="KW-0472">Membrane</keyword>
<comment type="similarity">
    <text evidence="6">Belongs to the nlpA lipoprotein family.</text>
</comment>
<gene>
    <name evidence="9" type="ORF">B5F17_02310</name>
</gene>
<dbReference type="SUPFAM" id="SSF53850">
    <property type="entry name" value="Periplasmic binding protein-like II"/>
    <property type="match status" value="1"/>
</dbReference>
<protein>
    <recommendedName>
        <fullName evidence="6">Lipoprotein</fullName>
    </recommendedName>
</protein>
<comment type="caution">
    <text evidence="9">The sequence shown here is derived from an EMBL/GenBank/DDBJ whole genome shotgun (WGS) entry which is preliminary data.</text>
</comment>
<dbReference type="EMBL" id="NFKK01000002">
    <property type="protein sequence ID" value="OUP54062.1"/>
    <property type="molecule type" value="Genomic_DNA"/>
</dbReference>
<evidence type="ECO:0000256" key="5">
    <source>
        <dbReference type="ARBA" id="ARBA00023288"/>
    </source>
</evidence>
<dbReference type="Pfam" id="PF03180">
    <property type="entry name" value="Lipoprotein_9"/>
    <property type="match status" value="1"/>
</dbReference>
<dbReference type="PANTHER" id="PTHR30429:SF0">
    <property type="entry name" value="METHIONINE-BINDING LIPOPROTEIN METQ"/>
    <property type="match status" value="1"/>
</dbReference>
<dbReference type="GO" id="GO:0016020">
    <property type="term" value="C:membrane"/>
    <property type="evidence" value="ECO:0007669"/>
    <property type="project" value="UniProtKB-SubCell"/>
</dbReference>
<sequence length="279" mass="29802">MKKTLFGILALALTFTLSACGAPSGSSAANTSESSQTTVLRVGASPTPHAEILNAVKDILKEQSGIDLEVVEYSDYVIPNTAVEEGEDQANYFQHTPYLDTFNAENGTHLVSVAKIHYEPFGLYSQTVKNISDLPDGAKIAIPNDGSNEARALYLLEEQGLITLNHDAGFQATVLDITSNPKNLQFEEVAAELVARTLDDVDGAIVNGNYALAAGLKIEDAIATESAESEAAQTYANILVVEQGHENDEAVQALVKALTSDTARDFINETYHGAVVPLF</sequence>
<evidence type="ECO:0000256" key="7">
    <source>
        <dbReference type="PIRSR" id="PIRSR002854-1"/>
    </source>
</evidence>
<dbReference type="RefSeq" id="WP_087370334.1">
    <property type="nucleotide sequence ID" value="NZ_NFKK01000002.1"/>
</dbReference>
<feature type="chain" id="PRO_5038379157" description="Lipoprotein" evidence="8">
    <location>
        <begin position="22"/>
        <end position="279"/>
    </location>
</feature>
<dbReference type="PIRSF" id="PIRSF002854">
    <property type="entry name" value="MetQ"/>
    <property type="match status" value="1"/>
</dbReference>
<dbReference type="Gene3D" id="3.40.190.10">
    <property type="entry name" value="Periplasmic binding protein-like II"/>
    <property type="match status" value="2"/>
</dbReference>
<evidence type="ECO:0000256" key="3">
    <source>
        <dbReference type="ARBA" id="ARBA00023136"/>
    </source>
</evidence>
<keyword evidence="5 6" id="KW-0449">Lipoprotein</keyword>
<evidence type="ECO:0000256" key="1">
    <source>
        <dbReference type="ARBA" id="ARBA00004635"/>
    </source>
</evidence>
<reference evidence="10" key="1">
    <citation type="submission" date="2017-04" db="EMBL/GenBank/DDBJ databases">
        <title>Function of individual gut microbiota members based on whole genome sequencing of pure cultures obtained from chicken caecum.</title>
        <authorList>
            <person name="Medvecky M."/>
            <person name="Cejkova D."/>
            <person name="Polansky O."/>
            <person name="Karasova D."/>
            <person name="Kubasova T."/>
            <person name="Cizek A."/>
            <person name="Rychlik I."/>
        </authorList>
    </citation>
    <scope>NUCLEOTIDE SEQUENCE [LARGE SCALE GENOMIC DNA]</scope>
    <source>
        <strain evidence="10">An180</strain>
    </source>
</reference>
<evidence type="ECO:0000256" key="4">
    <source>
        <dbReference type="ARBA" id="ARBA00023139"/>
    </source>
</evidence>
<organism evidence="9 10">
    <name type="scientific">Butyricicoccus pullicaecorum</name>
    <dbReference type="NCBI Taxonomy" id="501571"/>
    <lineage>
        <taxon>Bacteria</taxon>
        <taxon>Bacillati</taxon>
        <taxon>Bacillota</taxon>
        <taxon>Clostridia</taxon>
        <taxon>Eubacteriales</taxon>
        <taxon>Butyricicoccaceae</taxon>
        <taxon>Butyricicoccus</taxon>
    </lineage>
</organism>
<dbReference type="PROSITE" id="PS51257">
    <property type="entry name" value="PROKAR_LIPOPROTEIN"/>
    <property type="match status" value="1"/>
</dbReference>
<accession>A0A1Y4LIU9</accession>
<dbReference type="InterPro" id="IPR004872">
    <property type="entry name" value="Lipoprotein_NlpA"/>
</dbReference>
<dbReference type="PANTHER" id="PTHR30429">
    <property type="entry name" value="D-METHIONINE-BINDING LIPOPROTEIN METQ"/>
    <property type="match status" value="1"/>
</dbReference>
<dbReference type="AlphaFoldDB" id="A0A1Y4LIU9"/>
<dbReference type="Proteomes" id="UP000195897">
    <property type="component" value="Unassembled WGS sequence"/>
</dbReference>
<feature type="lipid moiety-binding region" description="S-diacylglycerol cysteine" evidence="7">
    <location>
        <position position="20"/>
    </location>
</feature>
<name>A0A1Y4LIU9_9FIRM</name>
<keyword evidence="2 8" id="KW-0732">Signal</keyword>
<evidence type="ECO:0000256" key="6">
    <source>
        <dbReference type="PIRNR" id="PIRNR002854"/>
    </source>
</evidence>
<feature type="signal peptide" evidence="8">
    <location>
        <begin position="1"/>
        <end position="21"/>
    </location>
</feature>
<comment type="subcellular location">
    <subcellularLocation>
        <location evidence="1">Membrane</location>
        <topology evidence="1">Lipid-anchor</topology>
    </subcellularLocation>
</comment>
<keyword evidence="4" id="KW-0564">Palmitate</keyword>